<proteinExistence type="predicted"/>
<accession>A0ABT4UMD4</accession>
<dbReference type="Pfam" id="PF18962">
    <property type="entry name" value="Por_Secre_tail"/>
    <property type="match status" value="1"/>
</dbReference>
<keyword evidence="3" id="KW-1185">Reference proteome</keyword>
<dbReference type="RefSeq" id="WP_407032321.1">
    <property type="nucleotide sequence ID" value="NZ_JAQGEF010000020.1"/>
</dbReference>
<dbReference type="InterPro" id="IPR026444">
    <property type="entry name" value="Secre_tail"/>
</dbReference>
<reference evidence="2 3" key="1">
    <citation type="submission" date="2022-12" db="EMBL/GenBank/DDBJ databases">
        <title>Chitinophagaceae gen. sp. nov., a new member of the family Chitinophagaceae, isolated from soil in a chemical factory.</title>
        <authorList>
            <person name="Ke Z."/>
        </authorList>
    </citation>
    <scope>NUCLEOTIDE SEQUENCE [LARGE SCALE GENOMIC DNA]</scope>
    <source>
        <strain evidence="2 3">LY-5</strain>
    </source>
</reference>
<dbReference type="Proteomes" id="UP001210231">
    <property type="component" value="Unassembled WGS sequence"/>
</dbReference>
<dbReference type="NCBIfam" id="TIGR04183">
    <property type="entry name" value="Por_Secre_tail"/>
    <property type="match status" value="1"/>
</dbReference>
<comment type="caution">
    <text evidence="2">The sequence shown here is derived from an EMBL/GenBank/DDBJ whole genome shotgun (WGS) entry which is preliminary data.</text>
</comment>
<evidence type="ECO:0000313" key="3">
    <source>
        <dbReference type="Proteomes" id="UP001210231"/>
    </source>
</evidence>
<feature type="domain" description="Secretion system C-terminal sorting" evidence="1">
    <location>
        <begin position="1254"/>
        <end position="1324"/>
    </location>
</feature>
<protein>
    <submittedName>
        <fullName evidence="2">T9SS type A sorting domain-containing protein</fullName>
    </submittedName>
</protein>
<name>A0ABT4UMD4_9BACT</name>
<evidence type="ECO:0000259" key="1">
    <source>
        <dbReference type="Pfam" id="PF18962"/>
    </source>
</evidence>
<dbReference type="EMBL" id="JAQGEF010000020">
    <property type="protein sequence ID" value="MDA3615992.1"/>
    <property type="molecule type" value="Genomic_DNA"/>
</dbReference>
<sequence length="1326" mass="138190">MKKVLLQIKSWLFQQDLDEKNVYRKRHCLHSLFLSVILLSANAGFSQYNYFIGYNATTSTYTPATPVGFNNLPYVFNNAGTSQVTILGSGGSVKTAYVFGINGLSHYELGGNAHYVQVKLEGSALGDVTSIKLTGSSNSATSDNNAKVGVVFSADLDYVHPGSSGTAVLGAVTTTLAFPPAGNSSNTYGTSPYVERVIEIPGSAIPEGTKSIIIYRQIYYNSTTKTVFTSSGTGRTQLGLGQTIRLASVGLTIDAGCTPATLTSYTSTPISVCKDAPASQLAVVTTSTSPTYKWYYKSTPAATDSTEVSGATSATYTPQTDVAGTRHYYAIVSSTTNCAIKTAYTSVEVKAPPVATITSAATSTVFVDDVTTHTTQSGMSAYNWTVSGVLNTDYQVTAGAGTASVSIKWLTAGAKTVAVSYTGTNSCVSAQSTAVNVMVNAQTPTTTANPTALSFTNTIINQHSAAQTIAISGAFLTSANVAIAAPTGFEVSEDNSAFSSSLDLSHAPGTYSKTIYVRFSPLTAGAHAGNLVISGGGAPSVNVSLTGNALALPALTLTGNLPAAPYNLPKGNNGVAVYGFSLAAATNTATAAISDITVELSGTFVSSDFSNISLWASATNNFGGATKLKDVAGPGAGTIHFDALSESIATGVTRYYWVSLDVASGSVSGHTMTIGGLTASNITLSSGAVSGTSAAGNQYTIIVQSNATDRFRTNGSGNWSDVSTWEASADAGASWNAATLVPTATAAAIVVQENHTLTINNLTYPYEVVTYNAGAALKITGSYSPGANTGIQIKAGNYQTLIFDVNVTDATGYLSIGDQAVVIAGNLVVDNTGNGALLTSAANNSGNRIVQGNFTLNNGNIYVNRNSGSTRTLTVNGNFTLNDGNFWIKTVGTNSSGVLDVKGHFVVSALATIGRNTNVGSSTINLTGTTNQNLSLAPGAYFTTNSTAFVVNKSASLVQLSGNTDIPVVTLTNGQIELGNYNLVVNSLAGTTETKYIVTNGAGALTINNIGNAEVLFPVGPSSTRYLPATITNAGVADNFSVRVQPDFTGYVLADPTKAVKAIWHISEAVEGGSNVTVKFKYTNTEENEGENFISGGVHVIAHFDVDNQTWESFYATITKEGNYEVATVSGINAFSPFGSGLAGAFDNGTPLPVVIKAFNGNKISQNNVLNWELTTEVNVNRYVIERSLNGIEYVTAGTLNYNASKSGKYSFEDAGINTLAYYRLKIINNDGSFTYSKVIMLNGADIKDLAITPNPVRNNLFVTFDRLKSNSKLIITSNNGQVVKQVVLAVNSVQATIDASVLSAGTYTISIIDGANRQTKRFVKL</sequence>
<organism evidence="2 3">
    <name type="scientific">Polluticaenibacter yanchengensis</name>
    <dbReference type="NCBI Taxonomy" id="3014562"/>
    <lineage>
        <taxon>Bacteria</taxon>
        <taxon>Pseudomonadati</taxon>
        <taxon>Bacteroidota</taxon>
        <taxon>Chitinophagia</taxon>
        <taxon>Chitinophagales</taxon>
        <taxon>Chitinophagaceae</taxon>
        <taxon>Polluticaenibacter</taxon>
    </lineage>
</organism>
<dbReference type="Gene3D" id="2.60.40.10">
    <property type="entry name" value="Immunoglobulins"/>
    <property type="match status" value="1"/>
</dbReference>
<dbReference type="InterPro" id="IPR013783">
    <property type="entry name" value="Ig-like_fold"/>
</dbReference>
<gene>
    <name evidence="2" type="ORF">O3P16_14350</name>
</gene>
<evidence type="ECO:0000313" key="2">
    <source>
        <dbReference type="EMBL" id="MDA3615992.1"/>
    </source>
</evidence>